<sequence length="89" mass="10084">MTATDTHDALRRLLNEWDPLGVADDVQDEYDCLIVPILTLLRSGADRTKLHDFLDTELTEHFGLGSPYHVPGMADRLTTWWTSTDAQEV</sequence>
<dbReference type="RefSeq" id="WP_190202362.1">
    <property type="nucleotide sequence ID" value="NZ_BNBI01000001.1"/>
</dbReference>
<evidence type="ECO:0000313" key="1">
    <source>
        <dbReference type="EMBL" id="GHE84647.1"/>
    </source>
</evidence>
<dbReference type="InterPro" id="IPR023162">
    <property type="entry name" value="Apc36109-like_dom_sf"/>
</dbReference>
<protein>
    <recommendedName>
        <fullName evidence="3">DUF1871 family protein</fullName>
    </recommendedName>
</protein>
<reference evidence="1" key="1">
    <citation type="journal article" date="2014" name="Int. J. Syst. Evol. Microbiol.">
        <title>Complete genome sequence of Corynebacterium casei LMG S-19264T (=DSM 44701T), isolated from a smear-ripened cheese.</title>
        <authorList>
            <consortium name="US DOE Joint Genome Institute (JGI-PGF)"/>
            <person name="Walter F."/>
            <person name="Albersmeier A."/>
            <person name="Kalinowski J."/>
            <person name="Ruckert C."/>
        </authorList>
    </citation>
    <scope>NUCLEOTIDE SEQUENCE</scope>
    <source>
        <strain evidence="1">JCM 4477</strain>
    </source>
</reference>
<accession>A0A919DW62</accession>
<dbReference type="Proteomes" id="UP000630718">
    <property type="component" value="Unassembled WGS sequence"/>
</dbReference>
<evidence type="ECO:0008006" key="3">
    <source>
        <dbReference type="Google" id="ProtNLM"/>
    </source>
</evidence>
<dbReference type="AlphaFoldDB" id="A0A919DW62"/>
<comment type="caution">
    <text evidence="1">The sequence shown here is derived from an EMBL/GenBank/DDBJ whole genome shotgun (WGS) entry which is preliminary data.</text>
</comment>
<reference evidence="1" key="2">
    <citation type="submission" date="2020-09" db="EMBL/GenBank/DDBJ databases">
        <authorList>
            <person name="Sun Q."/>
            <person name="Ohkuma M."/>
        </authorList>
    </citation>
    <scope>NUCLEOTIDE SEQUENCE</scope>
    <source>
        <strain evidence="1">JCM 4477</strain>
    </source>
</reference>
<keyword evidence="2" id="KW-1185">Reference proteome</keyword>
<gene>
    <name evidence="1" type="ORF">GCM10018772_04580</name>
</gene>
<name>A0A919DW62_9ACTN</name>
<dbReference type="SUPFAM" id="SSF116922">
    <property type="entry name" value="YugE-like"/>
    <property type="match status" value="1"/>
</dbReference>
<organism evidence="1 2">
    <name type="scientific">Streptomyces fumanus</name>
    <dbReference type="NCBI Taxonomy" id="67302"/>
    <lineage>
        <taxon>Bacteria</taxon>
        <taxon>Bacillati</taxon>
        <taxon>Actinomycetota</taxon>
        <taxon>Actinomycetes</taxon>
        <taxon>Kitasatosporales</taxon>
        <taxon>Streptomycetaceae</taxon>
        <taxon>Streptomyces</taxon>
    </lineage>
</organism>
<dbReference type="EMBL" id="BNBI01000001">
    <property type="protein sequence ID" value="GHE84647.1"/>
    <property type="molecule type" value="Genomic_DNA"/>
</dbReference>
<proteinExistence type="predicted"/>
<evidence type="ECO:0000313" key="2">
    <source>
        <dbReference type="Proteomes" id="UP000630718"/>
    </source>
</evidence>